<dbReference type="PANTHER" id="PTHR36688:SF2">
    <property type="entry name" value="ENDONUCLEASE_EXONUCLEASE_PHOSPHATASE DOMAIN-CONTAINING PROTEIN"/>
    <property type="match status" value="1"/>
</dbReference>
<dbReference type="InterPro" id="IPR052560">
    <property type="entry name" value="RdDP_mobile_element"/>
</dbReference>
<reference evidence="3" key="2">
    <citation type="submission" date="2025-09" db="UniProtKB">
        <authorList>
            <consortium name="Ensembl"/>
        </authorList>
    </citation>
    <scope>IDENTIFICATION</scope>
</reference>
<name>A0A9J7ZCD1_CYPCA</name>
<dbReference type="Proteomes" id="UP001108240">
    <property type="component" value="Unplaced"/>
</dbReference>
<dbReference type="OMA" id="HIREDCE"/>
<protein>
    <recommendedName>
        <fullName evidence="2">Reverse transcriptase domain-containing protein</fullName>
    </recommendedName>
</protein>
<sequence length="874" mass="100779">MMTPNINTTPLARATTTGQSANSTSLEDCPIRVQDLAQRHPINKQYLLHYSSSLILIYDYIYVSDQIAGVSQWEVKESFLGSDHYVIWLSVGNQKLCLEDNWFSRWKMREANWGLYSYKVNGKMMEIISDRSCDVDELNSKITNVLCEAAEEVIGKSSGMRKRKMVPWWSDECKEAVKFRNKAFRNVKSNHSYTNLIEFKRAQAKVKQVVREAKRKYWCEFCGKIGAEVKVGDVWSMIRKMGGMRREFSIPVIKNNEVEAVTNQEKAEMLAKGFVKVHSSKNLTDGEVSWRVKVMEENKGLLGKKVDSESVLDNEFTLFELKRALNGVKNTSPGKDGICYKMIKEIDDVAKCVILKLYNKIWEQGKLPLCWKHSVVVPIGKPGKNRTEVKSYRPIALTSNLCKLMERMVVRRLMYEVEKKDLLSKHQSRFRSGRTTMDPVVCLENLIRKAQNNKEVVLATFFDIEKAYDMLWKEGLLIKLNRMNIGGKMFNWIRDFLKDRTIEVRVGVNVSKTYSIENGTPQGSVCSPVFFNLMINDIFESIEDMRINRALYADDGALWVRGRNIENITAKMQLAINKVEKWAFEWGFHLSVEKTQVICFSKKRNNPNVELKLYGQLLKQVNTIRYLGVWLDVKLTFKEHIQKMLEKCKKGNNVLKCLTGYKWGASGTSLKRIYIALIRSVFDYGCIVYQSASKTQIKELDRMQAKSLRICSGAFRTSPVPALQVETEEMPLNLRRLKLCMAYWINLKGHNASHPTKEVLSECWEYGRSQICSFGWDANRLANQLKIEDIHCSKTLPLAITPPWLFCSPRVIIETKDMVGQYIENMCYNTAKIYTDASKDSEGKTGIGVYIPESEIYIKKSELLIIYLSILRRW</sequence>
<dbReference type="InterPro" id="IPR043502">
    <property type="entry name" value="DNA/RNA_pol_sf"/>
</dbReference>
<feature type="region of interest" description="Disordered" evidence="1">
    <location>
        <begin position="1"/>
        <end position="26"/>
    </location>
</feature>
<dbReference type="CDD" id="cd01650">
    <property type="entry name" value="RT_nLTR_like"/>
    <property type="match status" value="1"/>
</dbReference>
<dbReference type="Pfam" id="PF00078">
    <property type="entry name" value="RVT_1"/>
    <property type="match status" value="1"/>
</dbReference>
<dbReference type="PROSITE" id="PS50878">
    <property type="entry name" value="RT_POL"/>
    <property type="match status" value="1"/>
</dbReference>
<evidence type="ECO:0000259" key="2">
    <source>
        <dbReference type="PROSITE" id="PS50878"/>
    </source>
</evidence>
<dbReference type="Ensembl" id="ENSCCRT00000205495.1">
    <property type="protein sequence ID" value="ENSCCRP00000130829.1"/>
    <property type="gene ID" value="ENSCCRG00000078484.1"/>
</dbReference>
<reference evidence="3" key="1">
    <citation type="submission" date="2025-08" db="UniProtKB">
        <authorList>
            <consortium name="Ensembl"/>
        </authorList>
    </citation>
    <scope>IDENTIFICATION</scope>
</reference>
<accession>A0A9J7ZCD1</accession>
<organism evidence="3 4">
    <name type="scientific">Cyprinus carpio carpio</name>
    <dbReference type="NCBI Taxonomy" id="630221"/>
    <lineage>
        <taxon>Eukaryota</taxon>
        <taxon>Metazoa</taxon>
        <taxon>Chordata</taxon>
        <taxon>Craniata</taxon>
        <taxon>Vertebrata</taxon>
        <taxon>Euteleostomi</taxon>
        <taxon>Actinopterygii</taxon>
        <taxon>Neopterygii</taxon>
        <taxon>Teleostei</taxon>
        <taxon>Ostariophysi</taxon>
        <taxon>Cypriniformes</taxon>
        <taxon>Cyprinidae</taxon>
        <taxon>Cyprininae</taxon>
        <taxon>Cyprinus</taxon>
    </lineage>
</organism>
<evidence type="ECO:0000313" key="3">
    <source>
        <dbReference type="Ensembl" id="ENSCCRP00000130829.1"/>
    </source>
</evidence>
<proteinExistence type="predicted"/>
<keyword evidence="4" id="KW-1185">Reference proteome</keyword>
<dbReference type="GeneTree" id="ENSGT01060000248530"/>
<dbReference type="InterPro" id="IPR000477">
    <property type="entry name" value="RT_dom"/>
</dbReference>
<evidence type="ECO:0000256" key="1">
    <source>
        <dbReference type="SAM" id="MobiDB-lite"/>
    </source>
</evidence>
<dbReference type="AlphaFoldDB" id="A0A9J7ZCD1"/>
<evidence type="ECO:0000313" key="4">
    <source>
        <dbReference type="Proteomes" id="UP001108240"/>
    </source>
</evidence>
<dbReference type="PANTHER" id="PTHR36688">
    <property type="entry name" value="ENDO/EXONUCLEASE/PHOSPHATASE DOMAIN-CONTAINING PROTEIN"/>
    <property type="match status" value="1"/>
</dbReference>
<feature type="domain" description="Reverse transcriptase" evidence="2">
    <location>
        <begin position="360"/>
        <end position="631"/>
    </location>
</feature>
<dbReference type="SUPFAM" id="SSF56672">
    <property type="entry name" value="DNA/RNA polymerases"/>
    <property type="match status" value="1"/>
</dbReference>